<dbReference type="AlphaFoldDB" id="A0A392PV41"/>
<feature type="non-terminal residue" evidence="1">
    <location>
        <position position="1"/>
    </location>
</feature>
<name>A0A392PV41_9FABA</name>
<comment type="caution">
    <text evidence="1">The sequence shown here is derived from an EMBL/GenBank/DDBJ whole genome shotgun (WGS) entry which is preliminary data.</text>
</comment>
<evidence type="ECO:0000313" key="1">
    <source>
        <dbReference type="EMBL" id="MCI15963.1"/>
    </source>
</evidence>
<accession>A0A392PV41</accession>
<keyword evidence="2" id="KW-1185">Reference proteome</keyword>
<proteinExistence type="predicted"/>
<dbReference type="EMBL" id="LXQA010098790">
    <property type="protein sequence ID" value="MCI15963.1"/>
    <property type="molecule type" value="Genomic_DNA"/>
</dbReference>
<sequence>KFFVDFAYNLMGDLEPRNEIIFGNRVIDSKVAAAEENKGLSWRWDLNCMNMPICMYYEWSWDPGNCLRSAVRVFVGLGVSITRRVWCV</sequence>
<dbReference type="Proteomes" id="UP000265520">
    <property type="component" value="Unassembled WGS sequence"/>
</dbReference>
<evidence type="ECO:0000313" key="2">
    <source>
        <dbReference type="Proteomes" id="UP000265520"/>
    </source>
</evidence>
<organism evidence="1 2">
    <name type="scientific">Trifolium medium</name>
    <dbReference type="NCBI Taxonomy" id="97028"/>
    <lineage>
        <taxon>Eukaryota</taxon>
        <taxon>Viridiplantae</taxon>
        <taxon>Streptophyta</taxon>
        <taxon>Embryophyta</taxon>
        <taxon>Tracheophyta</taxon>
        <taxon>Spermatophyta</taxon>
        <taxon>Magnoliopsida</taxon>
        <taxon>eudicotyledons</taxon>
        <taxon>Gunneridae</taxon>
        <taxon>Pentapetalae</taxon>
        <taxon>rosids</taxon>
        <taxon>fabids</taxon>
        <taxon>Fabales</taxon>
        <taxon>Fabaceae</taxon>
        <taxon>Papilionoideae</taxon>
        <taxon>50 kb inversion clade</taxon>
        <taxon>NPAAA clade</taxon>
        <taxon>Hologalegina</taxon>
        <taxon>IRL clade</taxon>
        <taxon>Trifolieae</taxon>
        <taxon>Trifolium</taxon>
    </lineage>
</organism>
<reference evidence="1 2" key="1">
    <citation type="journal article" date="2018" name="Front. Plant Sci.">
        <title>Red Clover (Trifolium pratense) and Zigzag Clover (T. medium) - A Picture of Genomic Similarities and Differences.</title>
        <authorList>
            <person name="Dluhosova J."/>
            <person name="Istvanek J."/>
            <person name="Nedelnik J."/>
            <person name="Repkova J."/>
        </authorList>
    </citation>
    <scope>NUCLEOTIDE SEQUENCE [LARGE SCALE GENOMIC DNA]</scope>
    <source>
        <strain evidence="2">cv. 10/8</strain>
        <tissue evidence="1">Leaf</tissue>
    </source>
</reference>
<protein>
    <submittedName>
        <fullName evidence="1">Uncharacterized protein</fullName>
    </submittedName>
</protein>